<dbReference type="EMBL" id="CP098611">
    <property type="protein sequence ID" value="USR90405.1"/>
    <property type="molecule type" value="Genomic_DNA"/>
</dbReference>
<accession>A0ABY5AMI2</accession>
<dbReference type="PRINTS" id="PR00313">
    <property type="entry name" value="CABNDNGRPT"/>
</dbReference>
<sequence>MLSFDLNSLTLVTLDDTDNRFIGNSESQLILGAAGNDTIAGVGGNNWIFGGPGQDVIEAGEGNDALYGGQGDDILIARQGNNLLSGDLGNDTLFGGAGGDTLVGGADDDLIQGRQGENFLFGNEGNDTLYAGSGDDSLYGGQGDDWILAREGNNLLSGDRGNDTLYSGSGTDTLIGGEGSNTFVLTPGMGNAELAQADLILDYTPNEDSLVLFEGLTEDRLEFLAGEGEFAGDTVIRDRTSGDFLAILKNISDPVVQLDINSDAEEPDLLDFDLDLDEDSDLGLGDDDDLPDDEFAPLPAAISSTAVQFTPNTDEATLAASDAQRLTLGSQTIYIGFWQQSSINQDPIIVSFDSENPDNNWVRTDYESTGADGRGQGLFWDGTNLYGVFSTDGTQGSPSEDWRRATGDVTQNWLRSYGPGGGAKVGVLGRIDPATGELLDAAFLSAVLNNGNSNTLTIKDITTNEAGNLVVSAESFFGPRNPDGSRMTQVDTSLSSPFDYTVEITPDLNTVVSTSAVGWA</sequence>
<dbReference type="Proteomes" id="UP001056708">
    <property type="component" value="Chromosome"/>
</dbReference>
<organism evidence="3 4">
    <name type="scientific">Phormidium yuhuli AB48</name>
    <dbReference type="NCBI Taxonomy" id="2940671"/>
    <lineage>
        <taxon>Bacteria</taxon>
        <taxon>Bacillati</taxon>
        <taxon>Cyanobacteriota</taxon>
        <taxon>Cyanophyceae</taxon>
        <taxon>Oscillatoriophycideae</taxon>
        <taxon>Oscillatoriales</taxon>
        <taxon>Oscillatoriaceae</taxon>
        <taxon>Phormidium</taxon>
        <taxon>Phormidium yuhuli</taxon>
    </lineage>
</organism>
<dbReference type="InterPro" id="IPR018511">
    <property type="entry name" value="Hemolysin-typ_Ca-bd_CS"/>
</dbReference>
<dbReference type="InterPro" id="IPR011049">
    <property type="entry name" value="Serralysin-like_metalloprot_C"/>
</dbReference>
<dbReference type="Pfam" id="PF00353">
    <property type="entry name" value="HemolysinCabind"/>
    <property type="match status" value="4"/>
</dbReference>
<dbReference type="PROSITE" id="PS00330">
    <property type="entry name" value="HEMOLYSIN_CALCIUM"/>
    <property type="match status" value="2"/>
</dbReference>
<protein>
    <recommendedName>
        <fullName evidence="5">Calcium-binding protein</fullName>
    </recommendedName>
</protein>
<proteinExistence type="predicted"/>
<comment type="subcellular location">
    <subcellularLocation>
        <location evidence="1">Secreted</location>
    </subcellularLocation>
</comment>
<keyword evidence="2" id="KW-0964">Secreted</keyword>
<dbReference type="InterPro" id="IPR001343">
    <property type="entry name" value="Hemolysn_Ca-bd"/>
</dbReference>
<dbReference type="RefSeq" id="WP_252662435.1">
    <property type="nucleotide sequence ID" value="NZ_CP098611.1"/>
</dbReference>
<dbReference type="SUPFAM" id="SSF51120">
    <property type="entry name" value="beta-Roll"/>
    <property type="match status" value="1"/>
</dbReference>
<evidence type="ECO:0000313" key="3">
    <source>
        <dbReference type="EMBL" id="USR90405.1"/>
    </source>
</evidence>
<dbReference type="InterPro" id="IPR050557">
    <property type="entry name" value="RTX_toxin/Mannuronan_C5-epim"/>
</dbReference>
<evidence type="ECO:0000256" key="1">
    <source>
        <dbReference type="ARBA" id="ARBA00004613"/>
    </source>
</evidence>
<reference evidence="3" key="1">
    <citation type="submission" date="2022-06" db="EMBL/GenBank/DDBJ databases">
        <title>Genome sequence of Phormidium yuhuli AB48 isolated from an industrial photobioreactor environment.</title>
        <authorList>
            <person name="Qiu Y."/>
            <person name="Noonan A.J.C."/>
            <person name="Dofher K."/>
            <person name="Koch M."/>
            <person name="Kieft B."/>
            <person name="Lin X."/>
            <person name="Ziels R.M."/>
            <person name="Hallam S.J."/>
        </authorList>
    </citation>
    <scope>NUCLEOTIDE SEQUENCE</scope>
    <source>
        <strain evidence="3">AB48</strain>
    </source>
</reference>
<dbReference type="PANTHER" id="PTHR38340:SF1">
    <property type="entry name" value="S-LAYER PROTEIN"/>
    <property type="match status" value="1"/>
</dbReference>
<name>A0ABY5AMI2_9CYAN</name>
<gene>
    <name evidence="3" type="ORF">NEA10_16410</name>
</gene>
<keyword evidence="4" id="KW-1185">Reference proteome</keyword>
<dbReference type="Gene3D" id="2.150.10.10">
    <property type="entry name" value="Serralysin-like metalloprotease, C-terminal"/>
    <property type="match status" value="3"/>
</dbReference>
<evidence type="ECO:0000256" key="2">
    <source>
        <dbReference type="ARBA" id="ARBA00022525"/>
    </source>
</evidence>
<evidence type="ECO:0008006" key="5">
    <source>
        <dbReference type="Google" id="ProtNLM"/>
    </source>
</evidence>
<dbReference type="PANTHER" id="PTHR38340">
    <property type="entry name" value="S-LAYER PROTEIN"/>
    <property type="match status" value="1"/>
</dbReference>
<evidence type="ECO:0000313" key="4">
    <source>
        <dbReference type="Proteomes" id="UP001056708"/>
    </source>
</evidence>